<dbReference type="Proteomes" id="UP000240880">
    <property type="component" value="Unassembled WGS sequence"/>
</dbReference>
<proteinExistence type="predicted"/>
<keyword evidence="1" id="KW-0472">Membrane</keyword>
<comment type="caution">
    <text evidence="2">The sequence shown here is derived from an EMBL/GenBank/DDBJ whole genome shotgun (WGS) entry which is preliminary data.</text>
</comment>
<name>A0A2R6ACN0_9ARCH</name>
<keyword evidence="1" id="KW-0812">Transmembrane</keyword>
<feature type="transmembrane region" description="Helical" evidence="1">
    <location>
        <begin position="53"/>
        <end position="77"/>
    </location>
</feature>
<gene>
    <name evidence="2" type="ORF">B9Q01_02205</name>
</gene>
<evidence type="ECO:0000313" key="2">
    <source>
        <dbReference type="EMBL" id="PSN84164.1"/>
    </source>
</evidence>
<evidence type="ECO:0000256" key="1">
    <source>
        <dbReference type="SAM" id="Phobius"/>
    </source>
</evidence>
<sequence>MKLSSANVWLGRRLAAVITFSLVLSNSQAVYSLLINLQQLLSLLEQVELPTQTWILLLLNQVLMGGAMILLLFILVLNHSLSKLKAVIKRHLIAHL</sequence>
<dbReference type="EMBL" id="NEXC01000007">
    <property type="protein sequence ID" value="PSN84164.1"/>
    <property type="molecule type" value="Genomic_DNA"/>
</dbReference>
<accession>A0A2R6ACN0</accession>
<reference evidence="2 3" key="1">
    <citation type="submission" date="2017-04" db="EMBL/GenBank/DDBJ databases">
        <title>Novel microbial lineages endemic to geothermal iron-oxide mats fill important gaps in the evolutionary history of Archaea.</title>
        <authorList>
            <person name="Jay Z.J."/>
            <person name="Beam J.P."/>
            <person name="Dlakic M."/>
            <person name="Rusch D.B."/>
            <person name="Kozubal M.A."/>
            <person name="Inskeep W.P."/>
        </authorList>
    </citation>
    <scope>NUCLEOTIDE SEQUENCE [LARGE SCALE GENOMIC DNA]</scope>
    <source>
        <strain evidence="2">OSP_D</strain>
    </source>
</reference>
<dbReference type="AlphaFoldDB" id="A0A2R6ACN0"/>
<organism evidence="2 3">
    <name type="scientific">Candidatus Marsarchaeota G1 archaeon OSP_D</name>
    <dbReference type="NCBI Taxonomy" id="1978155"/>
    <lineage>
        <taxon>Archaea</taxon>
        <taxon>Candidatus Marsarchaeota</taxon>
        <taxon>Candidatus Marsarchaeota group 1</taxon>
    </lineage>
</organism>
<keyword evidence="1" id="KW-1133">Transmembrane helix</keyword>
<protein>
    <submittedName>
        <fullName evidence="2">Uncharacterized protein</fullName>
    </submittedName>
</protein>
<evidence type="ECO:0000313" key="3">
    <source>
        <dbReference type="Proteomes" id="UP000240880"/>
    </source>
</evidence>